<keyword evidence="2" id="KW-0328">Glycosyltransferase</keyword>
<dbReference type="Pfam" id="PF00535">
    <property type="entry name" value="Glycos_transf_2"/>
    <property type="match status" value="1"/>
</dbReference>
<sequence>MDNYTNITACIVLYNENINDLENAVHSFLNISNFTKHLFLVDNSPQQNLPLELKNHPDITYVFNNKNLGFAKAQNLVLDKIKDSKYHLVLNPDVTFKPNIIQQLIETLKNKTNVAVITPKIQFPNGKHQYNVRKYPTFFDLIIRKLNIFKSRIHEQEYRNKDLNQPFYPEAIHGAFMLFKSEDFISLNGFDERYFLYMEDIDICKKIDLLEKKKYYDPSVQITHVLQKESSKKIKLFLWHLSSAFKYFVKW</sequence>
<dbReference type="GO" id="GO:0016757">
    <property type="term" value="F:glycosyltransferase activity"/>
    <property type="evidence" value="ECO:0007669"/>
    <property type="project" value="UniProtKB-KW"/>
</dbReference>
<reference evidence="2 3" key="1">
    <citation type="submission" date="2017-07" db="EMBL/GenBank/DDBJ databases">
        <authorList>
            <person name="Sun Z.S."/>
            <person name="Albrecht U."/>
            <person name="Echele G."/>
            <person name="Lee C.C."/>
        </authorList>
    </citation>
    <scope>NUCLEOTIDE SEQUENCE [LARGE SCALE GENOMIC DNA]</scope>
    <source>
        <strain evidence="3">type strain: KCTC 22618</strain>
    </source>
</reference>
<dbReference type="KEGG" id="tje:TJEJU_4083"/>
<dbReference type="PANTHER" id="PTHR43179">
    <property type="entry name" value="RHAMNOSYLTRANSFERASE WBBL"/>
    <property type="match status" value="1"/>
</dbReference>
<evidence type="ECO:0000313" key="2">
    <source>
        <dbReference type="EMBL" id="SNR17705.1"/>
    </source>
</evidence>
<dbReference type="AlphaFoldDB" id="A0A238UF75"/>
<dbReference type="RefSeq" id="WP_095074893.1">
    <property type="nucleotide sequence ID" value="NZ_LT899436.1"/>
</dbReference>
<dbReference type="Gene3D" id="3.90.550.10">
    <property type="entry name" value="Spore Coat Polysaccharide Biosynthesis Protein SpsA, Chain A"/>
    <property type="match status" value="1"/>
</dbReference>
<evidence type="ECO:0000313" key="3">
    <source>
        <dbReference type="Proteomes" id="UP000215214"/>
    </source>
</evidence>
<feature type="domain" description="Glycosyltransferase 2-like" evidence="1">
    <location>
        <begin position="9"/>
        <end position="148"/>
    </location>
</feature>
<dbReference type="Proteomes" id="UP000215214">
    <property type="component" value="Chromosome TJEJU"/>
</dbReference>
<organism evidence="2 3">
    <name type="scientific">Tenacibaculum jejuense</name>
    <dbReference type="NCBI Taxonomy" id="584609"/>
    <lineage>
        <taxon>Bacteria</taxon>
        <taxon>Pseudomonadati</taxon>
        <taxon>Bacteroidota</taxon>
        <taxon>Flavobacteriia</taxon>
        <taxon>Flavobacteriales</taxon>
        <taxon>Flavobacteriaceae</taxon>
        <taxon>Tenacibaculum</taxon>
    </lineage>
</organism>
<dbReference type="SUPFAM" id="SSF53448">
    <property type="entry name" value="Nucleotide-diphospho-sugar transferases"/>
    <property type="match status" value="1"/>
</dbReference>
<dbReference type="PANTHER" id="PTHR43179:SF10">
    <property type="entry name" value="GLYCOSYL TRANSFERASE"/>
    <property type="match status" value="1"/>
</dbReference>
<protein>
    <submittedName>
        <fullName evidence="2">Glycosyl transferase, group 2 family protein</fullName>
        <ecNumber evidence="2">2.4.1.-</ecNumber>
    </submittedName>
</protein>
<dbReference type="OrthoDB" id="9771846at2"/>
<dbReference type="InterPro" id="IPR001173">
    <property type="entry name" value="Glyco_trans_2-like"/>
</dbReference>
<keyword evidence="2" id="KW-0808">Transferase</keyword>
<evidence type="ECO:0000259" key="1">
    <source>
        <dbReference type="Pfam" id="PF00535"/>
    </source>
</evidence>
<dbReference type="EC" id="2.4.1.-" evidence="2"/>
<dbReference type="EMBL" id="LT899436">
    <property type="protein sequence ID" value="SNR17705.1"/>
    <property type="molecule type" value="Genomic_DNA"/>
</dbReference>
<proteinExistence type="predicted"/>
<gene>
    <name evidence="2" type="ORF">TJEJU_4083</name>
</gene>
<accession>A0A238UF75</accession>
<dbReference type="InterPro" id="IPR029044">
    <property type="entry name" value="Nucleotide-diphossugar_trans"/>
</dbReference>
<name>A0A238UF75_9FLAO</name>
<keyword evidence="3" id="KW-1185">Reference proteome</keyword>